<protein>
    <submittedName>
        <fullName evidence="3">Diguanylate cyclase</fullName>
    </submittedName>
</protein>
<dbReference type="FunFam" id="3.30.70.270:FF:000001">
    <property type="entry name" value="Diguanylate cyclase domain protein"/>
    <property type="match status" value="1"/>
</dbReference>
<keyword evidence="1" id="KW-0812">Transmembrane</keyword>
<dbReference type="AlphaFoldDB" id="C8XAZ2"/>
<feature type="transmembrane region" description="Helical" evidence="1">
    <location>
        <begin position="75"/>
        <end position="93"/>
    </location>
</feature>
<dbReference type="InterPro" id="IPR043128">
    <property type="entry name" value="Rev_trsase/Diguanyl_cyclase"/>
</dbReference>
<feature type="transmembrane region" description="Helical" evidence="1">
    <location>
        <begin position="20"/>
        <end position="37"/>
    </location>
</feature>
<dbReference type="SMART" id="SM00267">
    <property type="entry name" value="GGDEF"/>
    <property type="match status" value="1"/>
</dbReference>
<dbReference type="GO" id="GO:0005886">
    <property type="term" value="C:plasma membrane"/>
    <property type="evidence" value="ECO:0007669"/>
    <property type="project" value="TreeGrafter"/>
</dbReference>
<dbReference type="CDD" id="cd01949">
    <property type="entry name" value="GGDEF"/>
    <property type="match status" value="1"/>
</dbReference>
<dbReference type="PROSITE" id="PS50887">
    <property type="entry name" value="GGDEF"/>
    <property type="match status" value="1"/>
</dbReference>
<reference evidence="4" key="1">
    <citation type="submission" date="2009-09" db="EMBL/GenBank/DDBJ databases">
        <title>The complete genome of Nakamurella multipartita DSM 44233.</title>
        <authorList>
            <consortium name="US DOE Joint Genome Institute (JGI-PGF)"/>
            <person name="Lucas S."/>
            <person name="Copeland A."/>
            <person name="Lapidus A."/>
            <person name="Glavina del Rio T."/>
            <person name="Dalin E."/>
            <person name="Tice H."/>
            <person name="Bruce D."/>
            <person name="Goodwin L."/>
            <person name="Pitluck S."/>
            <person name="Kyrpides N."/>
            <person name="Mavromatis K."/>
            <person name="Ivanova N."/>
            <person name="Ovchinnikova G."/>
            <person name="Sims D."/>
            <person name="Meincke L."/>
            <person name="Brettin T."/>
            <person name="Detter J.C."/>
            <person name="Han C."/>
            <person name="Larimer F."/>
            <person name="Land M."/>
            <person name="Hauser L."/>
            <person name="Markowitz V."/>
            <person name="Cheng J.-F."/>
            <person name="Hugenholtz P."/>
            <person name="Woyke T."/>
            <person name="Wu D."/>
            <person name="Klenk H.-P."/>
            <person name="Eisen J.A."/>
        </authorList>
    </citation>
    <scope>NUCLEOTIDE SEQUENCE [LARGE SCALE GENOMIC DNA]</scope>
    <source>
        <strain evidence="4">ATCC 700099 / DSM 44233 / CIP 104796 / JCM 9543 / NBRC 105858 / Y-104</strain>
    </source>
</reference>
<feature type="domain" description="GGDEF" evidence="2">
    <location>
        <begin position="211"/>
        <end position="344"/>
    </location>
</feature>
<dbReference type="PANTHER" id="PTHR45138">
    <property type="entry name" value="REGULATORY COMPONENTS OF SENSORY TRANSDUCTION SYSTEM"/>
    <property type="match status" value="1"/>
</dbReference>
<dbReference type="Proteomes" id="UP000002218">
    <property type="component" value="Chromosome"/>
</dbReference>
<dbReference type="Gene3D" id="3.30.70.270">
    <property type="match status" value="1"/>
</dbReference>
<sequence>MTSVVEQVTSRPDCERRAKWLTVMVLAGTFLAVVAALDPTTVRPGWMAAFVALIGGSAVIAGASWRWGAAWSDRVVMAVVIVLDVLVLSSIVANQDRVSALLNLILLLPPTLFAAVCLPAPLPRWQEGFVVVGAAGVAATIAANPVQWLTLTGLPVIALVGAAETVLAQRRHLDGALASFAQLSMTDPLTGLLNRRGMLARLLGTTGTTNRYCAVLVLDIDHFKTINDLYGHAVGDDVLRAVGQGLLRATRSDDVAVRLGGEEFAVLALNTPAEARILAERLRVSAMQWMAPWSGTISVGGVVVELLNSDELTAELVNCLMEEADRYLYQAKHAGRNRVVLAEHASAVE</sequence>
<evidence type="ECO:0000313" key="4">
    <source>
        <dbReference type="Proteomes" id="UP000002218"/>
    </source>
</evidence>
<dbReference type="eggNOG" id="COG3706">
    <property type="taxonomic scope" value="Bacteria"/>
</dbReference>
<dbReference type="RefSeq" id="WP_015750092.1">
    <property type="nucleotide sequence ID" value="NC_013235.1"/>
</dbReference>
<dbReference type="GO" id="GO:0052621">
    <property type="term" value="F:diguanylate cyclase activity"/>
    <property type="evidence" value="ECO:0007669"/>
    <property type="project" value="TreeGrafter"/>
</dbReference>
<dbReference type="EMBL" id="CP001737">
    <property type="protein sequence ID" value="ACV81284.1"/>
    <property type="molecule type" value="Genomic_DNA"/>
</dbReference>
<keyword evidence="4" id="KW-1185">Reference proteome</keyword>
<dbReference type="STRING" id="479431.Namu_5011"/>
<evidence type="ECO:0000256" key="1">
    <source>
        <dbReference type="SAM" id="Phobius"/>
    </source>
</evidence>
<feature type="transmembrane region" description="Helical" evidence="1">
    <location>
        <begin position="99"/>
        <end position="118"/>
    </location>
</feature>
<organism evidence="3 4">
    <name type="scientific">Nakamurella multipartita (strain ATCC 700099 / DSM 44233 / CIP 104796 / JCM 9543 / NBRC 105858 / Y-104)</name>
    <name type="common">Microsphaera multipartita</name>
    <dbReference type="NCBI Taxonomy" id="479431"/>
    <lineage>
        <taxon>Bacteria</taxon>
        <taxon>Bacillati</taxon>
        <taxon>Actinomycetota</taxon>
        <taxon>Actinomycetes</taxon>
        <taxon>Nakamurellales</taxon>
        <taxon>Nakamurellaceae</taxon>
        <taxon>Nakamurella</taxon>
    </lineage>
</organism>
<accession>C8XAZ2</accession>
<feature type="transmembrane region" description="Helical" evidence="1">
    <location>
        <begin position="43"/>
        <end position="63"/>
    </location>
</feature>
<dbReference type="SUPFAM" id="SSF55073">
    <property type="entry name" value="Nucleotide cyclase"/>
    <property type="match status" value="1"/>
</dbReference>
<dbReference type="NCBIfam" id="TIGR00254">
    <property type="entry name" value="GGDEF"/>
    <property type="match status" value="1"/>
</dbReference>
<dbReference type="InterPro" id="IPR029787">
    <property type="entry name" value="Nucleotide_cyclase"/>
</dbReference>
<keyword evidence="1" id="KW-1133">Transmembrane helix</keyword>
<evidence type="ECO:0000259" key="2">
    <source>
        <dbReference type="PROSITE" id="PS50887"/>
    </source>
</evidence>
<keyword evidence="1" id="KW-0472">Membrane</keyword>
<feature type="transmembrane region" description="Helical" evidence="1">
    <location>
        <begin position="125"/>
        <end position="142"/>
    </location>
</feature>
<evidence type="ECO:0000313" key="3">
    <source>
        <dbReference type="EMBL" id="ACV81284.1"/>
    </source>
</evidence>
<dbReference type="Pfam" id="PF00990">
    <property type="entry name" value="GGDEF"/>
    <property type="match status" value="1"/>
</dbReference>
<dbReference type="GO" id="GO:1902201">
    <property type="term" value="P:negative regulation of bacterial-type flagellum-dependent cell motility"/>
    <property type="evidence" value="ECO:0007669"/>
    <property type="project" value="TreeGrafter"/>
</dbReference>
<dbReference type="HOGENOM" id="CLU_000445_11_14_11"/>
<dbReference type="InterPro" id="IPR050469">
    <property type="entry name" value="Diguanylate_Cyclase"/>
</dbReference>
<proteinExistence type="predicted"/>
<name>C8XAZ2_NAKMY</name>
<dbReference type="GO" id="GO:0043709">
    <property type="term" value="P:cell adhesion involved in single-species biofilm formation"/>
    <property type="evidence" value="ECO:0007669"/>
    <property type="project" value="TreeGrafter"/>
</dbReference>
<gene>
    <name evidence="3" type="ordered locus">Namu_5011</name>
</gene>
<dbReference type="OrthoDB" id="42802at2"/>
<dbReference type="KEGG" id="nml:Namu_5011"/>
<reference evidence="3 4" key="2">
    <citation type="journal article" date="2010" name="Stand. Genomic Sci.">
        <title>Complete genome sequence of Nakamurella multipartita type strain (Y-104).</title>
        <authorList>
            <person name="Tice H."/>
            <person name="Mayilraj S."/>
            <person name="Sims D."/>
            <person name="Lapidus A."/>
            <person name="Nolan M."/>
            <person name="Lucas S."/>
            <person name="Glavina Del Rio T."/>
            <person name="Copeland A."/>
            <person name="Cheng J.F."/>
            <person name="Meincke L."/>
            <person name="Bruce D."/>
            <person name="Goodwin L."/>
            <person name="Pitluck S."/>
            <person name="Ivanova N."/>
            <person name="Mavromatis K."/>
            <person name="Ovchinnikova G."/>
            <person name="Pati A."/>
            <person name="Chen A."/>
            <person name="Palaniappan K."/>
            <person name="Land M."/>
            <person name="Hauser L."/>
            <person name="Chang Y.J."/>
            <person name="Jeffries C.D."/>
            <person name="Detter J.C."/>
            <person name="Brettin T."/>
            <person name="Rohde M."/>
            <person name="Goker M."/>
            <person name="Bristow J."/>
            <person name="Eisen J.A."/>
            <person name="Markowitz V."/>
            <person name="Hugenholtz P."/>
            <person name="Kyrpides N.C."/>
            <person name="Klenk H.P."/>
            <person name="Chen F."/>
        </authorList>
    </citation>
    <scope>NUCLEOTIDE SEQUENCE [LARGE SCALE GENOMIC DNA]</scope>
    <source>
        <strain evidence="4">ATCC 700099 / DSM 44233 / CIP 104796 / JCM 9543 / NBRC 105858 / Y-104</strain>
    </source>
</reference>
<dbReference type="InParanoid" id="C8XAZ2"/>
<dbReference type="PANTHER" id="PTHR45138:SF9">
    <property type="entry name" value="DIGUANYLATE CYCLASE DGCM-RELATED"/>
    <property type="match status" value="1"/>
</dbReference>
<dbReference type="InterPro" id="IPR000160">
    <property type="entry name" value="GGDEF_dom"/>
</dbReference>